<keyword evidence="3" id="KW-1185">Reference proteome</keyword>
<evidence type="ECO:0000256" key="1">
    <source>
        <dbReference type="SAM" id="Phobius"/>
    </source>
</evidence>
<name>A0A1G8E735_9FLAO</name>
<sequence length="72" mass="8035">MIVNIVLILSCLVALNFFLLIFSCNKTTKKVDIKIAEPIKVNDRLHQPIKPEKSTTLISSQLQTRQLAPTGS</sequence>
<keyword evidence="1" id="KW-1133">Transmembrane helix</keyword>
<proteinExistence type="predicted"/>
<evidence type="ECO:0000313" key="3">
    <source>
        <dbReference type="Proteomes" id="UP000199492"/>
    </source>
</evidence>
<accession>A0A1G8E735</accession>
<dbReference type="AlphaFoldDB" id="A0A1G8E735"/>
<dbReference type="Proteomes" id="UP000199492">
    <property type="component" value="Unassembled WGS sequence"/>
</dbReference>
<feature type="transmembrane region" description="Helical" evidence="1">
    <location>
        <begin position="6"/>
        <end position="24"/>
    </location>
</feature>
<organism evidence="2 3">
    <name type="scientific">Winogradskyella thalassocola</name>
    <dbReference type="NCBI Taxonomy" id="262004"/>
    <lineage>
        <taxon>Bacteria</taxon>
        <taxon>Pseudomonadati</taxon>
        <taxon>Bacteroidota</taxon>
        <taxon>Flavobacteriia</taxon>
        <taxon>Flavobacteriales</taxon>
        <taxon>Flavobacteriaceae</taxon>
        <taxon>Winogradskyella</taxon>
    </lineage>
</organism>
<keyword evidence="1" id="KW-0812">Transmembrane</keyword>
<evidence type="ECO:0000313" key="2">
    <source>
        <dbReference type="EMBL" id="SDH65705.1"/>
    </source>
</evidence>
<keyword evidence="1" id="KW-0472">Membrane</keyword>
<gene>
    <name evidence="2" type="ORF">SAMN04489796_103406</name>
</gene>
<dbReference type="EMBL" id="FNCZ01000003">
    <property type="protein sequence ID" value="SDH65705.1"/>
    <property type="molecule type" value="Genomic_DNA"/>
</dbReference>
<reference evidence="3" key="1">
    <citation type="submission" date="2016-10" db="EMBL/GenBank/DDBJ databases">
        <authorList>
            <person name="Varghese N."/>
            <person name="Submissions S."/>
        </authorList>
    </citation>
    <scope>NUCLEOTIDE SEQUENCE [LARGE SCALE GENOMIC DNA]</scope>
    <source>
        <strain evidence="3">DSM 15363</strain>
    </source>
</reference>
<protein>
    <submittedName>
        <fullName evidence="2">Uncharacterized protein</fullName>
    </submittedName>
</protein>